<name>A0A8S5U8Q8_9CAUD</name>
<feature type="compositionally biased region" description="Acidic residues" evidence="1">
    <location>
        <begin position="538"/>
        <end position="550"/>
    </location>
</feature>
<sequence length="574" mass="62860">MSEAKTPTSKPGFLSRFGIGRAKWAATNLKAAQEIDQSDTYMYGAGVTTVASLLGRGRHAARTRQLIYEKWMRMEGDPLISTAVQLLVTAALGGHETTGDLVFVEERPCAKEDKRLQRVVDDVKTLAPIFNRIAFQMAYTGAIYGDAYARVYSTPQDGVIEVSTTELIRPQLVQPFERGDRTVGYAVTIGKRNFERLDALQMVRLKMPRTVWIPQYGVLEKSLKMMLEEDDYEKLPLMPSMVGGSLIYAAEEPYDNLCATLLGLVGQRWIDSIDESIVTVNLKDMTKEQQQKTVESIKGMLQRSKEYAEDAVKRGFPILEKIRHILPVFDDKQLATISPANGGAPGRAGSIGIDDIYFHARLLSGALGVDLSMLGFADQMSGGLGEGGFFRMSAQAAERSRVIRVALEECFNSIIDVHTYQKYGMVFTPSERPWDINFYGSISALEAEKQRTKEDAMNAAGLIAQIIGTLKECGATPEIAERFLQKEMMIDEDEAKLYAQMLKAPAGGEGGEMGGGFEGGGGFSGEQFEPKPKAGGEEGAEGDAPTEGEEPPEKPKKKAFERVGGSAPKQPVEG</sequence>
<organism evidence="2">
    <name type="scientific">Myoviridae sp. ctZhz2</name>
    <dbReference type="NCBI Taxonomy" id="2825129"/>
    <lineage>
        <taxon>Viruses</taxon>
        <taxon>Duplodnaviria</taxon>
        <taxon>Heunggongvirae</taxon>
        <taxon>Uroviricota</taxon>
        <taxon>Caudoviricetes</taxon>
    </lineage>
</organism>
<reference evidence="2" key="1">
    <citation type="journal article" date="2021" name="Proc. Natl. Acad. Sci. U.S.A.">
        <title>A Catalog of Tens of Thousands of Viruses from Human Metagenomes Reveals Hidden Associations with Chronic Diseases.</title>
        <authorList>
            <person name="Tisza M.J."/>
            <person name="Buck C.B."/>
        </authorList>
    </citation>
    <scope>NUCLEOTIDE SEQUENCE</scope>
    <source>
        <strain evidence="2">CtZhz2</strain>
    </source>
</reference>
<evidence type="ECO:0000313" key="2">
    <source>
        <dbReference type="EMBL" id="DAF90844.1"/>
    </source>
</evidence>
<evidence type="ECO:0000256" key="1">
    <source>
        <dbReference type="SAM" id="MobiDB-lite"/>
    </source>
</evidence>
<proteinExistence type="predicted"/>
<feature type="region of interest" description="Disordered" evidence="1">
    <location>
        <begin position="509"/>
        <end position="574"/>
    </location>
</feature>
<protein>
    <submittedName>
        <fullName evidence="2">Capsid assembly protein</fullName>
    </submittedName>
</protein>
<feature type="compositionally biased region" description="Gly residues" evidence="1">
    <location>
        <begin position="509"/>
        <end position="524"/>
    </location>
</feature>
<feature type="compositionally biased region" description="Basic and acidic residues" evidence="1">
    <location>
        <begin position="551"/>
        <end position="561"/>
    </location>
</feature>
<accession>A0A8S5U8Q8</accession>
<dbReference type="EMBL" id="BK016038">
    <property type="protein sequence ID" value="DAF90844.1"/>
    <property type="molecule type" value="Genomic_DNA"/>
</dbReference>